<feature type="transmembrane region" description="Helical" evidence="1">
    <location>
        <begin position="140"/>
        <end position="157"/>
    </location>
</feature>
<name>A0A3M8AXU2_9BACL</name>
<evidence type="ECO:0000313" key="4">
    <source>
        <dbReference type="Proteomes" id="UP000276178"/>
    </source>
</evidence>
<keyword evidence="1" id="KW-0472">Membrane</keyword>
<dbReference type="Proteomes" id="UP000317180">
    <property type="component" value="Unassembled WGS sequence"/>
</dbReference>
<gene>
    <name evidence="2" type="ORF">BAG01nite_17270</name>
    <name evidence="3" type="ORF">EB820_11790</name>
</gene>
<sequence>MSDAFQIGPFLLKMSTLAVIVSIASGFLAITFLFPKERATRVAITELLSNAVVLAFLVWKLSYALFHLEQMLQNPSSILYFSGGESGAWLAAVAVAVYLVVTVRKKALPVQLVAWAMAIGFLAAAGVHHLLTALLEKGGVWYHGQQLVLCLLFLGWLQRVREALTELPAWLAPLMWYAIGQVYVLFYFEPRQAVLLGLSAEQLAYYGCALLLLFLSRRATQAKGEALDEA</sequence>
<keyword evidence="1" id="KW-1133">Transmembrane helix</keyword>
<feature type="transmembrane region" description="Helical" evidence="1">
    <location>
        <begin position="12"/>
        <end position="35"/>
    </location>
</feature>
<feature type="transmembrane region" description="Helical" evidence="1">
    <location>
        <begin position="169"/>
        <end position="188"/>
    </location>
</feature>
<dbReference type="EMBL" id="RHHN01000035">
    <property type="protein sequence ID" value="RNB55435.1"/>
    <property type="molecule type" value="Genomic_DNA"/>
</dbReference>
<reference evidence="2 5" key="2">
    <citation type="submission" date="2019-06" db="EMBL/GenBank/DDBJ databases">
        <title>Whole genome shotgun sequence of Brevibacillus agri NBRC 15538.</title>
        <authorList>
            <person name="Hosoyama A."/>
            <person name="Uohara A."/>
            <person name="Ohji S."/>
            <person name="Ichikawa N."/>
        </authorList>
    </citation>
    <scope>NUCLEOTIDE SEQUENCE [LARGE SCALE GENOMIC DNA]</scope>
    <source>
        <strain evidence="2 5">NBRC 15538</strain>
    </source>
</reference>
<feature type="transmembrane region" description="Helical" evidence="1">
    <location>
        <begin position="194"/>
        <end position="215"/>
    </location>
</feature>
<protein>
    <submittedName>
        <fullName evidence="3">Uncharacterized protein</fullName>
    </submittedName>
</protein>
<evidence type="ECO:0000313" key="2">
    <source>
        <dbReference type="EMBL" id="GED25625.1"/>
    </source>
</evidence>
<proteinExistence type="predicted"/>
<dbReference type="RefSeq" id="WP_007785798.1">
    <property type="nucleotide sequence ID" value="NZ_BJOD01000014.1"/>
</dbReference>
<dbReference type="Proteomes" id="UP000276178">
    <property type="component" value="Unassembled WGS sequence"/>
</dbReference>
<keyword evidence="1" id="KW-0812">Transmembrane</keyword>
<feature type="transmembrane region" description="Helical" evidence="1">
    <location>
        <begin position="78"/>
        <end position="100"/>
    </location>
</feature>
<feature type="transmembrane region" description="Helical" evidence="1">
    <location>
        <begin position="47"/>
        <end position="66"/>
    </location>
</feature>
<comment type="caution">
    <text evidence="3">The sequence shown here is derived from an EMBL/GenBank/DDBJ whole genome shotgun (WGS) entry which is preliminary data.</text>
</comment>
<evidence type="ECO:0000313" key="3">
    <source>
        <dbReference type="EMBL" id="RNB55435.1"/>
    </source>
</evidence>
<reference evidence="3 4" key="1">
    <citation type="submission" date="2018-10" db="EMBL/GenBank/DDBJ databases">
        <title>Phylogenomics of Brevibacillus.</title>
        <authorList>
            <person name="Dunlap C."/>
        </authorList>
    </citation>
    <scope>NUCLEOTIDE SEQUENCE [LARGE SCALE GENOMIC DNA]</scope>
    <source>
        <strain evidence="3 4">NRRL NRS 1219</strain>
    </source>
</reference>
<evidence type="ECO:0000313" key="5">
    <source>
        <dbReference type="Proteomes" id="UP000317180"/>
    </source>
</evidence>
<dbReference type="EMBL" id="BJOD01000014">
    <property type="protein sequence ID" value="GED25625.1"/>
    <property type="molecule type" value="Genomic_DNA"/>
</dbReference>
<keyword evidence="5" id="KW-1185">Reference proteome</keyword>
<evidence type="ECO:0000256" key="1">
    <source>
        <dbReference type="SAM" id="Phobius"/>
    </source>
</evidence>
<feature type="transmembrane region" description="Helical" evidence="1">
    <location>
        <begin position="112"/>
        <end position="134"/>
    </location>
</feature>
<dbReference type="GeneID" id="82813054"/>
<accession>A0A3M8AXU2</accession>
<organism evidence="3 4">
    <name type="scientific">Brevibacillus agri</name>
    <dbReference type="NCBI Taxonomy" id="51101"/>
    <lineage>
        <taxon>Bacteria</taxon>
        <taxon>Bacillati</taxon>
        <taxon>Bacillota</taxon>
        <taxon>Bacilli</taxon>
        <taxon>Bacillales</taxon>
        <taxon>Paenibacillaceae</taxon>
        <taxon>Brevibacillus</taxon>
    </lineage>
</organism>
<dbReference type="AlphaFoldDB" id="A0A3M8AXU2"/>
<dbReference type="OrthoDB" id="1796359at2"/>